<feature type="domain" description="Pseudouridine synthase I TruA alpha/beta" evidence="5">
    <location>
        <begin position="263"/>
        <end position="377"/>
    </location>
</feature>
<dbReference type="SUPFAM" id="SSF55120">
    <property type="entry name" value="Pseudouridine synthase"/>
    <property type="match status" value="1"/>
</dbReference>
<dbReference type="PANTHER" id="PTHR11142">
    <property type="entry name" value="PSEUDOURIDYLATE SYNTHASE"/>
    <property type="match status" value="1"/>
</dbReference>
<evidence type="ECO:0000313" key="6">
    <source>
        <dbReference type="EMBL" id="KAK9765180.1"/>
    </source>
</evidence>
<dbReference type="NCBIfam" id="TIGR00071">
    <property type="entry name" value="hisT_truA"/>
    <property type="match status" value="1"/>
</dbReference>
<dbReference type="Gene3D" id="3.30.70.580">
    <property type="entry name" value="Pseudouridine synthase I, catalytic domain, N-terminal subdomain"/>
    <property type="match status" value="1"/>
</dbReference>
<dbReference type="HAMAP" id="MF_00171">
    <property type="entry name" value="TruA"/>
    <property type="match status" value="1"/>
</dbReference>
<dbReference type="Proteomes" id="UP001479436">
    <property type="component" value="Unassembled WGS sequence"/>
</dbReference>
<evidence type="ECO:0000256" key="4">
    <source>
        <dbReference type="SAM" id="MobiDB-lite"/>
    </source>
</evidence>
<proteinExistence type="inferred from homology"/>
<dbReference type="CDD" id="cd02569">
    <property type="entry name" value="PseudoU_synth_ScPus3"/>
    <property type="match status" value="1"/>
</dbReference>
<reference evidence="6 7" key="1">
    <citation type="submission" date="2023-04" db="EMBL/GenBank/DDBJ databases">
        <title>Genome of Basidiobolus ranarum AG-B5.</title>
        <authorList>
            <person name="Stajich J.E."/>
            <person name="Carter-House D."/>
            <person name="Gryganskyi A."/>
        </authorList>
    </citation>
    <scope>NUCLEOTIDE SEQUENCE [LARGE SCALE GENOMIC DNA]</scope>
    <source>
        <strain evidence="6 7">AG-B5</strain>
    </source>
</reference>
<dbReference type="InterPro" id="IPR020103">
    <property type="entry name" value="PsdUridine_synth_cat_dom_sf"/>
</dbReference>
<sequence length="495" mass="56581">MMSRLAKLTKPLIPLLNTRRIFSFTRYRSMSTSGQGGYDSWSKEKLIEKLLQYEKREQTPTVNASSAGGESSLLTTFKRKFNSSGEPIKSKKKKKNKYGPKVKRNQRPFDITKYPKRHIALKVAYFGWDYYGFASQGENGTVETVEDQLFRALLGARLIADPLTCNYSRCGRTDKGVSGLGQVIALDIRSNIPQGDDVQEGGAHIEEIGYIDTINKQLPKDVRVIAWSPVEDTFNARFDCRWRKYKYYFPRGTLNIEKMLEGAKLFLGTHDFRNFCKIDAAKQIYNYERTILDVDIRKMEGVDFPSPELEFYELNLTGTAFLWHQVRCMMAILFNIGQGLEEPSLVQKMLDVDALPSKPNYEMASDLPLVLFDCHFDKIDWQFDNKSSMIGLSRLHKHVLQQWNVYTAQSMMFTAMYKELGSLAISPPSDSPCKWSEYVAAGKNKSVGTNIVLGAGRGLRVNTYIPMLERPRQEPFDILNARYSNRRQPNAEASD</sequence>
<gene>
    <name evidence="6" type="primary">DEG1_2</name>
    <name evidence="6" type="ORF">K7432_006693</name>
</gene>
<feature type="region of interest" description="Disordered" evidence="4">
    <location>
        <begin position="83"/>
        <end position="106"/>
    </location>
</feature>
<dbReference type="Pfam" id="PF01416">
    <property type="entry name" value="PseudoU_synth_1"/>
    <property type="match status" value="1"/>
</dbReference>
<protein>
    <submittedName>
        <fullName evidence="6">Pseudouridine synthase deg1</fullName>
        <ecNumber evidence="6">5.4.99.45</ecNumber>
    </submittedName>
</protein>
<dbReference type="InterPro" id="IPR001406">
    <property type="entry name" value="PsdUridine_synth_TruA"/>
</dbReference>
<dbReference type="InterPro" id="IPR020095">
    <property type="entry name" value="PsdUridine_synth_TruA_C"/>
</dbReference>
<dbReference type="EC" id="5.4.99.45" evidence="6"/>
<evidence type="ECO:0000256" key="1">
    <source>
        <dbReference type="ARBA" id="ARBA00009375"/>
    </source>
</evidence>
<dbReference type="Gene3D" id="3.30.70.660">
    <property type="entry name" value="Pseudouridine synthase I, catalytic domain, C-terminal subdomain"/>
    <property type="match status" value="1"/>
</dbReference>
<comment type="similarity">
    <text evidence="1">Belongs to the tRNA pseudouridine synthase TruA family.</text>
</comment>
<keyword evidence="3 6" id="KW-0413">Isomerase</keyword>
<accession>A0ABR2WUG7</accession>
<dbReference type="EMBL" id="JASJQH010000305">
    <property type="protein sequence ID" value="KAK9765180.1"/>
    <property type="molecule type" value="Genomic_DNA"/>
</dbReference>
<keyword evidence="7" id="KW-1185">Reference proteome</keyword>
<keyword evidence="2" id="KW-0819">tRNA processing</keyword>
<feature type="compositionally biased region" description="Basic residues" evidence="4">
    <location>
        <begin position="90"/>
        <end position="106"/>
    </location>
</feature>
<evidence type="ECO:0000313" key="7">
    <source>
        <dbReference type="Proteomes" id="UP001479436"/>
    </source>
</evidence>
<evidence type="ECO:0000259" key="5">
    <source>
        <dbReference type="Pfam" id="PF01416"/>
    </source>
</evidence>
<dbReference type="PANTHER" id="PTHR11142:SF5">
    <property type="entry name" value="TRNA PSEUDOURIDINE(38_39) SYNTHASE"/>
    <property type="match status" value="1"/>
</dbReference>
<evidence type="ECO:0000256" key="2">
    <source>
        <dbReference type="ARBA" id="ARBA00022694"/>
    </source>
</evidence>
<dbReference type="InterPro" id="IPR041707">
    <property type="entry name" value="Pus3-like"/>
</dbReference>
<organism evidence="6 7">
    <name type="scientific">Basidiobolus ranarum</name>
    <dbReference type="NCBI Taxonomy" id="34480"/>
    <lineage>
        <taxon>Eukaryota</taxon>
        <taxon>Fungi</taxon>
        <taxon>Fungi incertae sedis</taxon>
        <taxon>Zoopagomycota</taxon>
        <taxon>Entomophthoromycotina</taxon>
        <taxon>Basidiobolomycetes</taxon>
        <taxon>Basidiobolales</taxon>
        <taxon>Basidiobolaceae</taxon>
        <taxon>Basidiobolus</taxon>
    </lineage>
</organism>
<name>A0ABR2WUG7_9FUNG</name>
<dbReference type="InterPro" id="IPR020097">
    <property type="entry name" value="PsdUridine_synth_TruA_a/b_dom"/>
</dbReference>
<comment type="caution">
    <text evidence="6">The sequence shown here is derived from an EMBL/GenBank/DDBJ whole genome shotgun (WGS) entry which is preliminary data.</text>
</comment>
<dbReference type="GO" id="GO:0160154">
    <property type="term" value="F:tRNA pseudouridine(38/39) synthase activity"/>
    <property type="evidence" value="ECO:0007669"/>
    <property type="project" value="UniProtKB-EC"/>
</dbReference>
<dbReference type="InterPro" id="IPR020094">
    <property type="entry name" value="TruA/RsuA/RluB/E/F_N"/>
</dbReference>
<evidence type="ECO:0000256" key="3">
    <source>
        <dbReference type="ARBA" id="ARBA00023235"/>
    </source>
</evidence>